<organism evidence="1 2">
    <name type="scientific">Sousa chinensis</name>
    <name type="common">Indo-pacific humpbacked dolphin</name>
    <name type="synonym">Steno chinensis</name>
    <dbReference type="NCBI Taxonomy" id="103600"/>
    <lineage>
        <taxon>Eukaryota</taxon>
        <taxon>Metazoa</taxon>
        <taxon>Chordata</taxon>
        <taxon>Craniata</taxon>
        <taxon>Vertebrata</taxon>
        <taxon>Euteleostomi</taxon>
        <taxon>Mammalia</taxon>
        <taxon>Eutheria</taxon>
        <taxon>Laurasiatheria</taxon>
        <taxon>Artiodactyla</taxon>
        <taxon>Whippomorpha</taxon>
        <taxon>Cetacea</taxon>
        <taxon>Odontoceti</taxon>
        <taxon>Delphinidae</taxon>
        <taxon>Sousa</taxon>
    </lineage>
</organism>
<name>A0A484H662_SOUCH</name>
<comment type="caution">
    <text evidence="1">The sequence shown here is derived from an EMBL/GenBank/DDBJ whole genome shotgun (WGS) entry which is preliminary data.</text>
</comment>
<reference evidence="1 2" key="1">
    <citation type="journal article" date="2018" name="Genomics">
        <title>Molecular footprints of inshore aquatic adaptation in Indo-Pacific humpback dolphin (Sousa chinensis).</title>
        <authorList>
            <person name="Ming Y."/>
            <person name="Jian J."/>
            <person name="Yu F."/>
            <person name="Yu X."/>
            <person name="Wang J."/>
            <person name="Liu W."/>
        </authorList>
    </citation>
    <scope>NUCLEOTIDE SEQUENCE [LARGE SCALE GENOMIC DNA]</scope>
    <source>
        <strain evidence="1">MY-2018</strain>
        <tissue evidence="1">Skin</tissue>
    </source>
</reference>
<feature type="non-terminal residue" evidence="1">
    <location>
        <position position="1"/>
    </location>
</feature>
<keyword evidence="2" id="KW-1185">Reference proteome</keyword>
<evidence type="ECO:0000313" key="1">
    <source>
        <dbReference type="EMBL" id="TEA42470.1"/>
    </source>
</evidence>
<protein>
    <submittedName>
        <fullName evidence="1">Uncharacterized protein</fullName>
    </submittedName>
</protein>
<feature type="non-terminal residue" evidence="1">
    <location>
        <position position="67"/>
    </location>
</feature>
<proteinExistence type="predicted"/>
<evidence type="ECO:0000313" key="2">
    <source>
        <dbReference type="Proteomes" id="UP000295264"/>
    </source>
</evidence>
<dbReference type="EMBL" id="QWLN02000107">
    <property type="protein sequence ID" value="TEA42470.1"/>
    <property type="molecule type" value="Genomic_DNA"/>
</dbReference>
<gene>
    <name evidence="1" type="ORF">DBR06_SOUSAS43810001</name>
</gene>
<sequence length="67" mass="7651">FGSEKFISDRIYIHTNWNASVIITIEDPLTCCSLEHGECCMGPFLWSLMILVFGGLYDSHMTSRLYS</sequence>
<accession>A0A484H662</accession>
<dbReference type="AlphaFoldDB" id="A0A484H662"/>
<dbReference type="Proteomes" id="UP000295264">
    <property type="component" value="Unassembled WGS sequence"/>
</dbReference>